<keyword evidence="5 7" id="KW-1133">Transmembrane helix</keyword>
<evidence type="ECO:0000256" key="7">
    <source>
        <dbReference type="SAM" id="Phobius"/>
    </source>
</evidence>
<evidence type="ECO:0000256" key="3">
    <source>
        <dbReference type="ARBA" id="ARBA00022741"/>
    </source>
</evidence>
<feature type="domain" description="ABC transporter" evidence="8">
    <location>
        <begin position="471"/>
        <end position="703"/>
    </location>
</feature>
<comment type="caution">
    <text evidence="10">The sequence shown here is derived from an EMBL/GenBank/DDBJ whole genome shotgun (WGS) entry which is preliminary data.</text>
</comment>
<evidence type="ECO:0000313" key="10">
    <source>
        <dbReference type="EMBL" id="SMP81817.1"/>
    </source>
</evidence>
<dbReference type="InterPro" id="IPR011527">
    <property type="entry name" value="ABC1_TM_dom"/>
</dbReference>
<dbReference type="EMBL" id="FXUI01000020">
    <property type="protein sequence ID" value="SMP81817.1"/>
    <property type="molecule type" value="Genomic_DNA"/>
</dbReference>
<comment type="subcellular location">
    <subcellularLocation>
        <location evidence="1">Cell membrane</location>
        <topology evidence="1">Multi-pass membrane protein</topology>
    </subcellularLocation>
</comment>
<keyword evidence="4 10" id="KW-0067">ATP-binding</keyword>
<dbReference type="NCBIfam" id="TIGR03375">
    <property type="entry name" value="type_I_sec_LssB"/>
    <property type="match status" value="1"/>
</dbReference>
<dbReference type="Pfam" id="PF00005">
    <property type="entry name" value="ABC_tran"/>
    <property type="match status" value="1"/>
</dbReference>
<dbReference type="PROSITE" id="PS50929">
    <property type="entry name" value="ABC_TM1F"/>
    <property type="match status" value="1"/>
</dbReference>
<dbReference type="InterPro" id="IPR003593">
    <property type="entry name" value="AAA+_ATPase"/>
</dbReference>
<evidence type="ECO:0000259" key="9">
    <source>
        <dbReference type="PROSITE" id="PS50929"/>
    </source>
</evidence>
<evidence type="ECO:0000256" key="4">
    <source>
        <dbReference type="ARBA" id="ARBA00022840"/>
    </source>
</evidence>
<keyword evidence="6 7" id="KW-0472">Membrane</keyword>
<dbReference type="InterPro" id="IPR017750">
    <property type="entry name" value="ATPase_T1SS"/>
</dbReference>
<dbReference type="GO" id="GO:0005524">
    <property type="term" value="F:ATP binding"/>
    <property type="evidence" value="ECO:0007669"/>
    <property type="project" value="UniProtKB-KW"/>
</dbReference>
<protein>
    <submittedName>
        <fullName evidence="10">ATP-binding cassette, subfamily C, LapB</fullName>
    </submittedName>
</protein>
<accession>A0ABY1QX85</accession>
<feature type="domain" description="ABC transmembrane type-1" evidence="9">
    <location>
        <begin position="159"/>
        <end position="437"/>
    </location>
</feature>
<dbReference type="InterPro" id="IPR039421">
    <property type="entry name" value="Type_1_exporter"/>
</dbReference>
<evidence type="ECO:0000256" key="5">
    <source>
        <dbReference type="ARBA" id="ARBA00022989"/>
    </source>
</evidence>
<keyword evidence="2 7" id="KW-0812">Transmembrane</keyword>
<dbReference type="Gene3D" id="1.20.1560.10">
    <property type="entry name" value="ABC transporter type 1, transmembrane domain"/>
    <property type="match status" value="1"/>
</dbReference>
<feature type="transmembrane region" description="Helical" evidence="7">
    <location>
        <begin position="156"/>
        <end position="181"/>
    </location>
</feature>
<dbReference type="PROSITE" id="PS50893">
    <property type="entry name" value="ABC_TRANSPORTER_2"/>
    <property type="match status" value="1"/>
</dbReference>
<dbReference type="Gene3D" id="3.40.50.300">
    <property type="entry name" value="P-loop containing nucleotide triphosphate hydrolases"/>
    <property type="match status" value="1"/>
</dbReference>
<dbReference type="InterPro" id="IPR036640">
    <property type="entry name" value="ABC1_TM_sf"/>
</dbReference>
<dbReference type="SUPFAM" id="SSF90123">
    <property type="entry name" value="ABC transporter transmembrane region"/>
    <property type="match status" value="1"/>
</dbReference>
<evidence type="ECO:0000313" key="11">
    <source>
        <dbReference type="Proteomes" id="UP001157910"/>
    </source>
</evidence>
<feature type="transmembrane region" description="Helical" evidence="7">
    <location>
        <begin position="193"/>
        <end position="210"/>
    </location>
</feature>
<dbReference type="SUPFAM" id="SSF52540">
    <property type="entry name" value="P-loop containing nucleoside triphosphate hydrolases"/>
    <property type="match status" value="1"/>
</dbReference>
<dbReference type="InterPro" id="IPR027417">
    <property type="entry name" value="P-loop_NTPase"/>
</dbReference>
<sequence length="703" mass="77181">MGMIIKSRKQLDPLGPNQRRLSVSAQNARIAGLWESGKDPSERIRSMARGAGLRIRFAAQDALTSTGDRFPLVVELHSGEVAVVTAVDEAGDVSLVMGGEGGLPHVLPLEELKRRCAQLVVARPARSAPDARVDTYIRPYEEHWLRRLLLKDRRSYGHVVAASLITNILGLATVLFSMQVYDRVIPAASYPTLYILFLGVVIAIGFDFLLRRLRMSIIDTLGKRADLRISDRVFGHALRVRNSDRPLSTGTFIAQLRDLEQVRELLTSTTIAAIADLPFFLLFLVLFWFIGGGLVLVPIGALILLLLPGLLAQPKLRAYANEAMREAALRNAMLVESIQRNADIKTLQAESRFQQQWNHFNSVTGEAQLKLRGLTNSLMAWTQNVQNAAYATIIFFGAPLVMEGDLTAGALVAASILGSRMMAPVAQVTQVLSRLQQARFGMESIDRIMELPVDNPDNEHRIAVPAIAGNFTLRSAVFRYGDPNSPPALTVRELAIRPGEKIALLGRNGAGKSTLLQALSGLLHPISGEVLLDDLALAQIDPADVRRDVGLLTQNSRLFHGTIRDNLVLGAPQSTSEDILEALRMVGADEFIRRIPSGLDYIVQEGGEGLSGGQVQSLLLARLLIRQPRVVLLDEPTASMDDAAERLFLARFREYSHARTVVVATHRMRVLDLVDRVIVVHNGLITLDQSKEDALLTMQGRAA</sequence>
<name>A0ABY1QX85_9SPHN</name>
<evidence type="ECO:0000259" key="8">
    <source>
        <dbReference type="PROSITE" id="PS50893"/>
    </source>
</evidence>
<organism evidence="10 11">
    <name type="scientific">Novosphingobium panipatense</name>
    <dbReference type="NCBI Taxonomy" id="428991"/>
    <lineage>
        <taxon>Bacteria</taxon>
        <taxon>Pseudomonadati</taxon>
        <taxon>Pseudomonadota</taxon>
        <taxon>Alphaproteobacteria</taxon>
        <taxon>Sphingomonadales</taxon>
        <taxon>Sphingomonadaceae</taxon>
        <taxon>Novosphingobium</taxon>
    </lineage>
</organism>
<gene>
    <name evidence="10" type="ORF">SAMN06296065_1201</name>
</gene>
<keyword evidence="11" id="KW-1185">Reference proteome</keyword>
<evidence type="ECO:0000256" key="2">
    <source>
        <dbReference type="ARBA" id="ARBA00022692"/>
    </source>
</evidence>
<dbReference type="Pfam" id="PF00664">
    <property type="entry name" value="ABC_membrane"/>
    <property type="match status" value="1"/>
</dbReference>
<dbReference type="Proteomes" id="UP001157910">
    <property type="component" value="Unassembled WGS sequence"/>
</dbReference>
<reference evidence="10 11" key="1">
    <citation type="submission" date="2017-05" db="EMBL/GenBank/DDBJ databases">
        <authorList>
            <person name="Varghese N."/>
            <person name="Submissions S."/>
        </authorList>
    </citation>
    <scope>NUCLEOTIDE SEQUENCE [LARGE SCALE GENOMIC DNA]</scope>
    <source>
        <strain evidence="10 11">SM16</strain>
    </source>
</reference>
<dbReference type="SMART" id="SM00382">
    <property type="entry name" value="AAA"/>
    <property type="match status" value="1"/>
</dbReference>
<keyword evidence="3" id="KW-0547">Nucleotide-binding</keyword>
<dbReference type="InterPro" id="IPR003439">
    <property type="entry name" value="ABC_transporter-like_ATP-bd"/>
</dbReference>
<dbReference type="PANTHER" id="PTHR43394">
    <property type="entry name" value="ATP-DEPENDENT PERMEASE MDL1, MITOCHONDRIAL"/>
    <property type="match status" value="1"/>
</dbReference>
<dbReference type="PANTHER" id="PTHR43394:SF1">
    <property type="entry name" value="ATP-BINDING CASSETTE SUB-FAMILY B MEMBER 10, MITOCHONDRIAL"/>
    <property type="match status" value="1"/>
</dbReference>
<proteinExistence type="predicted"/>
<evidence type="ECO:0000256" key="1">
    <source>
        <dbReference type="ARBA" id="ARBA00004651"/>
    </source>
</evidence>
<evidence type="ECO:0000256" key="6">
    <source>
        <dbReference type="ARBA" id="ARBA00023136"/>
    </source>
</evidence>